<organism evidence="2 3">
    <name type="scientific">Piscinibacterium candidicorallinum</name>
    <dbReference type="NCBI Taxonomy" id="1793872"/>
    <lineage>
        <taxon>Bacteria</taxon>
        <taxon>Pseudomonadati</taxon>
        <taxon>Pseudomonadota</taxon>
        <taxon>Betaproteobacteria</taxon>
        <taxon>Burkholderiales</taxon>
        <taxon>Piscinibacterium</taxon>
    </lineage>
</organism>
<keyword evidence="1" id="KW-0812">Transmembrane</keyword>
<accession>A0ABV7H136</accession>
<keyword evidence="1" id="KW-1133">Transmembrane helix</keyword>
<evidence type="ECO:0000313" key="3">
    <source>
        <dbReference type="Proteomes" id="UP001595556"/>
    </source>
</evidence>
<reference evidence="3" key="1">
    <citation type="journal article" date="2019" name="Int. J. Syst. Evol. Microbiol.">
        <title>The Global Catalogue of Microorganisms (GCM) 10K type strain sequencing project: providing services to taxonomists for standard genome sequencing and annotation.</title>
        <authorList>
            <consortium name="The Broad Institute Genomics Platform"/>
            <consortium name="The Broad Institute Genome Sequencing Center for Infectious Disease"/>
            <person name="Wu L."/>
            <person name="Ma J."/>
        </authorList>
    </citation>
    <scope>NUCLEOTIDE SEQUENCE [LARGE SCALE GENOMIC DNA]</scope>
    <source>
        <strain evidence="3">KCTC 52168</strain>
    </source>
</reference>
<feature type="transmembrane region" description="Helical" evidence="1">
    <location>
        <begin position="97"/>
        <end position="117"/>
    </location>
</feature>
<evidence type="ECO:0000313" key="2">
    <source>
        <dbReference type="EMBL" id="MFC3146301.1"/>
    </source>
</evidence>
<dbReference type="Proteomes" id="UP001595556">
    <property type="component" value="Unassembled WGS sequence"/>
</dbReference>
<keyword evidence="3" id="KW-1185">Reference proteome</keyword>
<feature type="transmembrane region" description="Helical" evidence="1">
    <location>
        <begin position="61"/>
        <end position="85"/>
    </location>
</feature>
<feature type="transmembrane region" description="Helical" evidence="1">
    <location>
        <begin position="169"/>
        <end position="191"/>
    </location>
</feature>
<protein>
    <recommendedName>
        <fullName evidence="4">Frag1/DRAM/Sfk1 family protein</fullName>
    </recommendedName>
</protein>
<sequence>MPVAPSVPLWPLALLAGLLPLTGTLIAWALSTHLQLIPACNPFWDGCTSVSRAARYDLPNYIFRAFVLPAAALQALTWLLLASWLKPLAGPGTGMRWLAPLGITAALALVLYGAFLGTEGQIYRWLRQYGTVIYFGFTCLCLLIAGAAVQRAVRAGRLSLPRVLERSMVALAVTLVLLGVGNAIVAAVIGGELKNRVENVTEWWGSLIFVIGFFSITWIWWRERVAITLAPAAG</sequence>
<dbReference type="EMBL" id="JBHRTI010000003">
    <property type="protein sequence ID" value="MFC3146301.1"/>
    <property type="molecule type" value="Genomic_DNA"/>
</dbReference>
<comment type="caution">
    <text evidence="2">The sequence shown here is derived from an EMBL/GenBank/DDBJ whole genome shotgun (WGS) entry which is preliminary data.</text>
</comment>
<proteinExistence type="predicted"/>
<dbReference type="RefSeq" id="WP_377300579.1">
    <property type="nucleotide sequence ID" value="NZ_CP180191.1"/>
</dbReference>
<feature type="transmembrane region" description="Helical" evidence="1">
    <location>
        <begin position="203"/>
        <end position="221"/>
    </location>
</feature>
<gene>
    <name evidence="2" type="ORF">ACFOEN_01445</name>
</gene>
<name>A0ABV7H136_9BURK</name>
<evidence type="ECO:0008006" key="4">
    <source>
        <dbReference type="Google" id="ProtNLM"/>
    </source>
</evidence>
<evidence type="ECO:0000256" key="1">
    <source>
        <dbReference type="SAM" id="Phobius"/>
    </source>
</evidence>
<keyword evidence="1" id="KW-0472">Membrane</keyword>
<feature type="transmembrane region" description="Helical" evidence="1">
    <location>
        <begin position="12"/>
        <end position="30"/>
    </location>
</feature>
<feature type="transmembrane region" description="Helical" evidence="1">
    <location>
        <begin position="129"/>
        <end position="149"/>
    </location>
</feature>